<accession>A0AAX6BDX4</accession>
<dbReference type="Proteomes" id="UP001165240">
    <property type="component" value="Unassembled WGS sequence"/>
</dbReference>
<evidence type="ECO:0000256" key="5">
    <source>
        <dbReference type="ARBA" id="ARBA00023136"/>
    </source>
</evidence>
<organism evidence="10 11">
    <name type="scientific">Priestia megaterium</name>
    <name type="common">Bacillus megaterium</name>
    <dbReference type="NCBI Taxonomy" id="1404"/>
    <lineage>
        <taxon>Bacteria</taxon>
        <taxon>Bacillati</taxon>
        <taxon>Bacillota</taxon>
        <taxon>Bacilli</taxon>
        <taxon>Bacillales</taxon>
        <taxon>Bacillaceae</taxon>
        <taxon>Priestia</taxon>
    </lineage>
</organism>
<sequence>MKYKLIKVLSICLILSFLTGCWDQKLLKDTMFLSTVAYEKKKDKVISTIAIRSYTSKEGTLVNKTYHVAGDSPRDDRTKINQQVSGIVMSAKKRIVLFENQLAKEGVLELSDVLYRTSESPLTAKYVIVEGKPSTIVELQQVGEELIGEYLDGVVHTAEVNSLVPVETLQSLCTVLFDEGKGLALPYVKLNTENKTVDVIGTALFNEDKFSGITLNPEESKVLLLLGNQKDKYMIMSHKITIHDQQYVVSYDVSGAKAKMHLKPDAMYGAKVIIPLNIKVSINEFTKNEMSSPALTKNVQKEIEKILQKKAEKVVEKLQKANCDFLEIGREVAAYHPSIWKRLKWRQDYKNISINPKVQVEIIHRGVIN</sequence>
<dbReference type="InterPro" id="IPR046953">
    <property type="entry name" value="Spore_GerAC-like_C"/>
</dbReference>
<keyword evidence="5" id="KW-0472">Membrane</keyword>
<keyword evidence="3" id="KW-0309">Germination</keyword>
<proteinExistence type="inferred from homology"/>
<comment type="similarity">
    <text evidence="2">Belongs to the GerABKC lipoprotein family.</text>
</comment>
<keyword evidence="7" id="KW-0449">Lipoprotein</keyword>
<evidence type="ECO:0000313" key="10">
    <source>
        <dbReference type="EMBL" id="GMG71974.1"/>
    </source>
</evidence>
<dbReference type="Pfam" id="PF05504">
    <property type="entry name" value="Spore_GerAC"/>
    <property type="match status" value="1"/>
</dbReference>
<evidence type="ECO:0000256" key="1">
    <source>
        <dbReference type="ARBA" id="ARBA00004635"/>
    </source>
</evidence>
<dbReference type="InterPro" id="IPR008844">
    <property type="entry name" value="Spore_GerAC-like"/>
</dbReference>
<evidence type="ECO:0000259" key="9">
    <source>
        <dbReference type="Pfam" id="PF25198"/>
    </source>
</evidence>
<dbReference type="RefSeq" id="WP_310876299.1">
    <property type="nucleotide sequence ID" value="NZ_BSYK01000001.1"/>
</dbReference>
<dbReference type="PANTHER" id="PTHR35789:SF1">
    <property type="entry name" value="SPORE GERMINATION PROTEIN B3"/>
    <property type="match status" value="1"/>
</dbReference>
<dbReference type="InterPro" id="IPR038501">
    <property type="entry name" value="Spore_GerAC_C_sf"/>
</dbReference>
<evidence type="ECO:0000313" key="11">
    <source>
        <dbReference type="Proteomes" id="UP001165240"/>
    </source>
</evidence>
<dbReference type="GO" id="GO:0009847">
    <property type="term" value="P:spore germination"/>
    <property type="evidence" value="ECO:0007669"/>
    <property type="project" value="InterPro"/>
</dbReference>
<dbReference type="AlphaFoldDB" id="A0AAX6BDX4"/>
<dbReference type="NCBIfam" id="TIGR02887">
    <property type="entry name" value="spore_ger_x_C"/>
    <property type="match status" value="1"/>
</dbReference>
<comment type="caution">
    <text evidence="10">The sequence shown here is derived from an EMBL/GenBank/DDBJ whole genome shotgun (WGS) entry which is preliminary data.</text>
</comment>
<dbReference type="PANTHER" id="PTHR35789">
    <property type="entry name" value="SPORE GERMINATION PROTEIN B3"/>
    <property type="match status" value="1"/>
</dbReference>
<evidence type="ECO:0000256" key="4">
    <source>
        <dbReference type="ARBA" id="ARBA00022729"/>
    </source>
</evidence>
<name>A0AAX6BDX4_PRIMG</name>
<dbReference type="InterPro" id="IPR057336">
    <property type="entry name" value="GerAC_N"/>
</dbReference>
<dbReference type="Pfam" id="PF25198">
    <property type="entry name" value="Spore_GerAC_N"/>
    <property type="match status" value="1"/>
</dbReference>
<feature type="domain" description="Spore germination protein N-terminal" evidence="9">
    <location>
        <begin position="23"/>
        <end position="190"/>
    </location>
</feature>
<protein>
    <submittedName>
        <fullName evidence="10">Spore germination protein GerKC</fullName>
    </submittedName>
</protein>
<dbReference type="GO" id="GO:0016020">
    <property type="term" value="C:membrane"/>
    <property type="evidence" value="ECO:0007669"/>
    <property type="project" value="UniProtKB-SubCell"/>
</dbReference>
<keyword evidence="6" id="KW-0564">Palmitate</keyword>
<gene>
    <name evidence="10" type="primary">gerKC_1</name>
    <name evidence="10" type="ORF">ShirakiTB12_04420</name>
</gene>
<dbReference type="Gene3D" id="3.30.300.210">
    <property type="entry name" value="Nutrient germinant receptor protein C, domain 3"/>
    <property type="match status" value="1"/>
</dbReference>
<evidence type="ECO:0000256" key="3">
    <source>
        <dbReference type="ARBA" id="ARBA00022544"/>
    </source>
</evidence>
<reference evidence="10" key="1">
    <citation type="journal article" date="2024" name="Appl Microbiol">
        <title>Effect of kuratsuki Bacillus and Priestia on Taste of Sake.</title>
        <authorList>
            <person name="Kobayashi K."/>
            <person name="Nishida H."/>
        </authorList>
    </citation>
    <scope>NUCLEOTIDE SEQUENCE</scope>
    <source>
        <strain evidence="10">B-12</strain>
    </source>
</reference>
<evidence type="ECO:0000256" key="7">
    <source>
        <dbReference type="ARBA" id="ARBA00023288"/>
    </source>
</evidence>
<dbReference type="PROSITE" id="PS51257">
    <property type="entry name" value="PROKAR_LIPOPROTEIN"/>
    <property type="match status" value="1"/>
</dbReference>
<keyword evidence="4" id="KW-0732">Signal</keyword>
<evidence type="ECO:0000259" key="8">
    <source>
        <dbReference type="Pfam" id="PF05504"/>
    </source>
</evidence>
<comment type="subcellular location">
    <subcellularLocation>
        <location evidence="1">Membrane</location>
        <topology evidence="1">Lipid-anchor</topology>
    </subcellularLocation>
</comment>
<dbReference type="EMBL" id="BSYK01000001">
    <property type="protein sequence ID" value="GMG71974.1"/>
    <property type="molecule type" value="Genomic_DNA"/>
</dbReference>
<feature type="domain" description="Spore germination GerAC-like C-terminal" evidence="8">
    <location>
        <begin position="201"/>
        <end position="366"/>
    </location>
</feature>
<evidence type="ECO:0000256" key="2">
    <source>
        <dbReference type="ARBA" id="ARBA00007886"/>
    </source>
</evidence>
<evidence type="ECO:0000256" key="6">
    <source>
        <dbReference type="ARBA" id="ARBA00023139"/>
    </source>
</evidence>